<name>A0ACB8SJ18_9AGAM</name>
<reference evidence="1" key="2">
    <citation type="journal article" date="2022" name="New Phytol.">
        <title>Evolutionary transition to the ectomycorrhizal habit in the genomes of a hyperdiverse lineage of mushroom-forming fungi.</title>
        <authorList>
            <person name="Looney B."/>
            <person name="Miyauchi S."/>
            <person name="Morin E."/>
            <person name="Drula E."/>
            <person name="Courty P.E."/>
            <person name="Kohler A."/>
            <person name="Kuo A."/>
            <person name="LaButti K."/>
            <person name="Pangilinan J."/>
            <person name="Lipzen A."/>
            <person name="Riley R."/>
            <person name="Andreopoulos W."/>
            <person name="He G."/>
            <person name="Johnson J."/>
            <person name="Nolan M."/>
            <person name="Tritt A."/>
            <person name="Barry K.W."/>
            <person name="Grigoriev I.V."/>
            <person name="Nagy L.G."/>
            <person name="Hibbett D."/>
            <person name="Henrissat B."/>
            <person name="Matheny P.B."/>
            <person name="Labbe J."/>
            <person name="Martin F.M."/>
        </authorList>
    </citation>
    <scope>NUCLEOTIDE SEQUENCE</scope>
    <source>
        <strain evidence="1">HHB10654</strain>
    </source>
</reference>
<dbReference type="EMBL" id="MU277263">
    <property type="protein sequence ID" value="KAI0056524.1"/>
    <property type="molecule type" value="Genomic_DNA"/>
</dbReference>
<comment type="caution">
    <text evidence="1">The sequence shown here is derived from an EMBL/GenBank/DDBJ whole genome shotgun (WGS) entry which is preliminary data.</text>
</comment>
<organism evidence="1 2">
    <name type="scientific">Artomyces pyxidatus</name>
    <dbReference type="NCBI Taxonomy" id="48021"/>
    <lineage>
        <taxon>Eukaryota</taxon>
        <taxon>Fungi</taxon>
        <taxon>Dikarya</taxon>
        <taxon>Basidiomycota</taxon>
        <taxon>Agaricomycotina</taxon>
        <taxon>Agaricomycetes</taxon>
        <taxon>Russulales</taxon>
        <taxon>Auriscalpiaceae</taxon>
        <taxon>Artomyces</taxon>
    </lineage>
</organism>
<protein>
    <submittedName>
        <fullName evidence="1">Uncharacterized protein</fullName>
    </submittedName>
</protein>
<sequence length="435" mass="48392">MKPLPPRRSESVLRLCSRGSSAQYRHALFPSPRPSVANHRCRARVIKYRSIPPSPTMTVSASFPNVTANIADKAKSSSSTTPPTSIPFEAMMLSLSVQCSGEDRNVMRRNALGREQYWNIIRHKPVTSSVLRVTRDLKTGASSLPKTRPRSSSSTTHYLPPVPLDPSLQSYFSDMRRIAVHTIHPLRIHAEALAFAASISGAERERHGEERVTVMARILFFSGISNIIFTRSVALLVYDILVELATQFPDLRGRLEKKIVDLVVNAFSSSWADDVPTEPRTIEDGNGLTPPRRLSEAMHTDMLNASAFLGALFSLGLVQVQTMQAAIAQLALRPHSNLRCRGLHLLLLHASPTLGPSVNLEHLSTWRESFAWHARNHSNDMRKRWLVEILGVVNGMAEQALGVPESQSMTLRWDPGLTCESLHGLCKYGDRFRAD</sequence>
<evidence type="ECO:0000313" key="1">
    <source>
        <dbReference type="EMBL" id="KAI0056524.1"/>
    </source>
</evidence>
<reference evidence="1" key="1">
    <citation type="submission" date="2021-03" db="EMBL/GenBank/DDBJ databases">
        <authorList>
            <consortium name="DOE Joint Genome Institute"/>
            <person name="Ahrendt S."/>
            <person name="Looney B.P."/>
            <person name="Miyauchi S."/>
            <person name="Morin E."/>
            <person name="Drula E."/>
            <person name="Courty P.E."/>
            <person name="Chicoki N."/>
            <person name="Fauchery L."/>
            <person name="Kohler A."/>
            <person name="Kuo A."/>
            <person name="Labutti K."/>
            <person name="Pangilinan J."/>
            <person name="Lipzen A."/>
            <person name="Riley R."/>
            <person name="Andreopoulos W."/>
            <person name="He G."/>
            <person name="Johnson J."/>
            <person name="Barry K.W."/>
            <person name="Grigoriev I.V."/>
            <person name="Nagy L."/>
            <person name="Hibbett D."/>
            <person name="Henrissat B."/>
            <person name="Matheny P.B."/>
            <person name="Labbe J."/>
            <person name="Martin F."/>
        </authorList>
    </citation>
    <scope>NUCLEOTIDE SEQUENCE</scope>
    <source>
        <strain evidence="1">HHB10654</strain>
    </source>
</reference>
<accession>A0ACB8SJ18</accession>
<keyword evidence="2" id="KW-1185">Reference proteome</keyword>
<dbReference type="Proteomes" id="UP000814140">
    <property type="component" value="Unassembled WGS sequence"/>
</dbReference>
<evidence type="ECO:0000313" key="2">
    <source>
        <dbReference type="Proteomes" id="UP000814140"/>
    </source>
</evidence>
<gene>
    <name evidence="1" type="ORF">BV25DRAFT_1903199</name>
</gene>
<proteinExistence type="predicted"/>